<accession>A0A5C8HU93</accession>
<dbReference type="RefSeq" id="WP_147825415.1">
    <property type="nucleotide sequence ID" value="NZ_BAAARG010000001.1"/>
</dbReference>
<evidence type="ECO:0000256" key="3">
    <source>
        <dbReference type="ARBA" id="ARBA00022692"/>
    </source>
</evidence>
<feature type="transmembrane region" description="Helical" evidence="6">
    <location>
        <begin position="301"/>
        <end position="320"/>
    </location>
</feature>
<dbReference type="Pfam" id="PF09678">
    <property type="entry name" value="Caa3_CtaG"/>
    <property type="match status" value="1"/>
</dbReference>
<evidence type="ECO:0000256" key="1">
    <source>
        <dbReference type="ARBA" id="ARBA00004651"/>
    </source>
</evidence>
<feature type="transmembrane region" description="Helical" evidence="6">
    <location>
        <begin position="82"/>
        <end position="111"/>
    </location>
</feature>
<feature type="transmembrane region" description="Helical" evidence="6">
    <location>
        <begin position="131"/>
        <end position="150"/>
    </location>
</feature>
<keyword evidence="5 6" id="KW-0472">Membrane</keyword>
<feature type="transmembrane region" description="Helical" evidence="6">
    <location>
        <begin position="595"/>
        <end position="616"/>
    </location>
</feature>
<dbReference type="PANTHER" id="PTHR34820:SF4">
    <property type="entry name" value="INNER MEMBRANE PROTEIN YEBZ"/>
    <property type="match status" value="1"/>
</dbReference>
<keyword evidence="4 6" id="KW-1133">Transmembrane helix</keyword>
<feature type="transmembrane region" description="Helical" evidence="6">
    <location>
        <begin position="260"/>
        <end position="281"/>
    </location>
</feature>
<feature type="transmembrane region" description="Helical" evidence="6">
    <location>
        <begin position="477"/>
        <end position="498"/>
    </location>
</feature>
<keyword evidence="9" id="KW-1185">Reference proteome</keyword>
<comment type="subcellular location">
    <subcellularLocation>
        <location evidence="1">Cell membrane</location>
        <topology evidence="1">Multi-pass membrane protein</topology>
    </subcellularLocation>
</comment>
<proteinExistence type="predicted"/>
<evidence type="ECO:0000256" key="2">
    <source>
        <dbReference type="ARBA" id="ARBA00022475"/>
    </source>
</evidence>
<evidence type="ECO:0000256" key="6">
    <source>
        <dbReference type="SAM" id="Phobius"/>
    </source>
</evidence>
<reference evidence="8 9" key="1">
    <citation type="submission" date="2019-08" db="EMBL/GenBank/DDBJ databases">
        <authorList>
            <person name="Dong K."/>
        </authorList>
    </citation>
    <scope>NUCLEOTIDE SEQUENCE [LARGE SCALE GENOMIC DNA]</scope>
    <source>
        <strain evidence="8 9">M4-8</strain>
    </source>
</reference>
<feature type="transmembrane region" description="Helical" evidence="6">
    <location>
        <begin position="510"/>
        <end position="532"/>
    </location>
</feature>
<dbReference type="OrthoDB" id="5241646at2"/>
<feature type="transmembrane region" description="Helical" evidence="6">
    <location>
        <begin position="195"/>
        <end position="215"/>
    </location>
</feature>
<dbReference type="GO" id="GO:0005886">
    <property type="term" value="C:plasma membrane"/>
    <property type="evidence" value="ECO:0007669"/>
    <property type="project" value="UniProtKB-SubCell"/>
</dbReference>
<comment type="caution">
    <text evidence="8">The sequence shown here is derived from an EMBL/GenBank/DDBJ whole genome shotgun (WGS) entry which is preliminary data.</text>
</comment>
<protein>
    <submittedName>
        <fullName evidence="8">Bifunctional copper resistance protein CopD/cytochrome c oxidase assembly protein</fullName>
    </submittedName>
</protein>
<evidence type="ECO:0000259" key="7">
    <source>
        <dbReference type="Pfam" id="PF05425"/>
    </source>
</evidence>
<feature type="transmembrane region" description="Helical" evidence="6">
    <location>
        <begin position="227"/>
        <end position="248"/>
    </location>
</feature>
<dbReference type="InterPro" id="IPR032694">
    <property type="entry name" value="CopC/D"/>
</dbReference>
<sequence length="657" mass="71406">MKPRTLRALGPVILIVAAVVAVVISLAYGGGAAPLDLGDPGPVARWGLPIAKLFVNLSLAGALGALVLALFAFKPSDRAYDVLLDLASFSAALLTVSAGTAAFFNFILVFNPQVSLGPDFGQQLGRYLTDNPLGTAWLLTTIGAAVLTMLTFAWRSWLATLFAAGLAFVTAMPMVTQGHAGDLANHNLAVSSLGMHVIGAAVWIGGLIAVVMVRPHVTRITTTLQRYSSLALFAFVVVAASGVVRAFTGLGDWQYLFSPYGVLVIVKVLTLIALGVLGAVYRTKLIAKTDNPKSAAPFWGLVALELAIMGIASGVAAALARTPSPVALLSTGATRTPAERLTNASLPPELTAERWFTQWNIDILWLAVAAFGIVLYLIGVYRLRRRGDHWPIYRTILWVIGMLLLVWVTCGPINAYQAYLFSVHMMGHMLLTMAIPLCLVFGSAVTLLLRAVDKRHDGTRGVREWVLWAIHSPFSKFVTHPIVAAAIFVGSLWLFYYSDLFRWSLYDHLGHIWMVAHFLISGYIFVLTLVGIDPIPFRFPYAGRLITLIAVAAMHAFFGMAIMMNEGLMAAEWYGSMGRTWGDTPMQDQYVGGGIAWSIGEIPTLITGIVIAIQWSRSDERQQRNRDRHADRTGDAELAEYNAKLAQIAQRDAQRGE</sequence>
<feature type="transmembrane region" description="Helical" evidence="6">
    <location>
        <begin position="157"/>
        <end position="175"/>
    </location>
</feature>
<dbReference type="InterPro" id="IPR008457">
    <property type="entry name" value="Cu-R_CopD_dom"/>
</dbReference>
<dbReference type="AlphaFoldDB" id="A0A5C8HU93"/>
<dbReference type="EMBL" id="VRSW01000001">
    <property type="protein sequence ID" value="TXK06611.1"/>
    <property type="molecule type" value="Genomic_DNA"/>
</dbReference>
<keyword evidence="2" id="KW-1003">Cell membrane</keyword>
<name>A0A5C8HU93_9MICO</name>
<dbReference type="InterPro" id="IPR019108">
    <property type="entry name" value="Caa3_assmbl_CtaG-rel"/>
</dbReference>
<dbReference type="Proteomes" id="UP000321196">
    <property type="component" value="Unassembled WGS sequence"/>
</dbReference>
<keyword evidence="3 6" id="KW-0812">Transmembrane</keyword>
<evidence type="ECO:0000256" key="4">
    <source>
        <dbReference type="ARBA" id="ARBA00022989"/>
    </source>
</evidence>
<dbReference type="GO" id="GO:0006825">
    <property type="term" value="P:copper ion transport"/>
    <property type="evidence" value="ECO:0007669"/>
    <property type="project" value="InterPro"/>
</dbReference>
<dbReference type="Pfam" id="PF05425">
    <property type="entry name" value="CopD"/>
    <property type="match status" value="1"/>
</dbReference>
<feature type="transmembrane region" description="Helical" evidence="6">
    <location>
        <begin position="544"/>
        <end position="564"/>
    </location>
</feature>
<evidence type="ECO:0000313" key="8">
    <source>
        <dbReference type="EMBL" id="TXK06611.1"/>
    </source>
</evidence>
<dbReference type="PANTHER" id="PTHR34820">
    <property type="entry name" value="INNER MEMBRANE PROTEIN YEBZ"/>
    <property type="match status" value="1"/>
</dbReference>
<gene>
    <name evidence="8" type="ORF">FVP60_06620</name>
</gene>
<feature type="domain" description="Copper resistance protein D" evidence="7">
    <location>
        <begin position="223"/>
        <end position="319"/>
    </location>
</feature>
<evidence type="ECO:0000256" key="5">
    <source>
        <dbReference type="ARBA" id="ARBA00023136"/>
    </source>
</evidence>
<feature type="transmembrane region" description="Helical" evidence="6">
    <location>
        <begin position="12"/>
        <end position="33"/>
    </location>
</feature>
<evidence type="ECO:0000313" key="9">
    <source>
        <dbReference type="Proteomes" id="UP000321196"/>
    </source>
</evidence>
<feature type="transmembrane region" description="Helical" evidence="6">
    <location>
        <begin position="395"/>
        <end position="416"/>
    </location>
</feature>
<organism evidence="8 9">
    <name type="scientific">Microbacterium mitrae</name>
    <dbReference type="NCBI Taxonomy" id="664640"/>
    <lineage>
        <taxon>Bacteria</taxon>
        <taxon>Bacillati</taxon>
        <taxon>Actinomycetota</taxon>
        <taxon>Actinomycetes</taxon>
        <taxon>Micrococcales</taxon>
        <taxon>Microbacteriaceae</taxon>
        <taxon>Microbacterium</taxon>
    </lineage>
</organism>
<feature type="transmembrane region" description="Helical" evidence="6">
    <location>
        <begin position="363"/>
        <end position="383"/>
    </location>
</feature>
<feature type="transmembrane region" description="Helical" evidence="6">
    <location>
        <begin position="428"/>
        <end position="449"/>
    </location>
</feature>
<feature type="transmembrane region" description="Helical" evidence="6">
    <location>
        <begin position="53"/>
        <end position="73"/>
    </location>
</feature>